<keyword evidence="6" id="KW-0406">Ion transport</keyword>
<dbReference type="Pfam" id="PF25539">
    <property type="entry name" value="Bestrophin_2"/>
    <property type="match status" value="1"/>
</dbReference>
<dbReference type="GO" id="GO:0005254">
    <property type="term" value="F:chloride channel activity"/>
    <property type="evidence" value="ECO:0007669"/>
    <property type="project" value="InterPro"/>
</dbReference>
<comment type="subcellular location">
    <subcellularLocation>
        <location evidence="1">Cell membrane</location>
        <topology evidence="1">Multi-pass membrane protein</topology>
    </subcellularLocation>
</comment>
<keyword evidence="2" id="KW-0813">Transport</keyword>
<evidence type="ECO:0000256" key="6">
    <source>
        <dbReference type="ARBA" id="ARBA00023065"/>
    </source>
</evidence>
<keyword evidence="5 9" id="KW-1133">Transmembrane helix</keyword>
<comment type="similarity">
    <text evidence="8">Belongs to the anion channel-forming bestrophin (TC 1.A.46) family.</text>
</comment>
<evidence type="ECO:0000256" key="8">
    <source>
        <dbReference type="ARBA" id="ARBA00034708"/>
    </source>
</evidence>
<feature type="transmembrane region" description="Helical" evidence="9">
    <location>
        <begin position="52"/>
        <end position="68"/>
    </location>
</feature>
<evidence type="ECO:0000256" key="1">
    <source>
        <dbReference type="ARBA" id="ARBA00004651"/>
    </source>
</evidence>
<evidence type="ECO:0000256" key="7">
    <source>
        <dbReference type="ARBA" id="ARBA00023136"/>
    </source>
</evidence>
<keyword evidence="7 9" id="KW-0472">Membrane</keyword>
<dbReference type="RefSeq" id="WP_009627491.1">
    <property type="nucleotide sequence ID" value="NZ_VBTY01000097.1"/>
</dbReference>
<gene>
    <name evidence="10" type="ORF">FEV09_12445</name>
</gene>
<keyword evidence="11" id="KW-1185">Reference proteome</keyword>
<evidence type="ECO:0000256" key="2">
    <source>
        <dbReference type="ARBA" id="ARBA00022448"/>
    </source>
</evidence>
<feature type="transmembrane region" description="Helical" evidence="9">
    <location>
        <begin position="20"/>
        <end position="40"/>
    </location>
</feature>
<evidence type="ECO:0000313" key="11">
    <source>
        <dbReference type="Proteomes" id="UP001152872"/>
    </source>
</evidence>
<keyword evidence="4 9" id="KW-0812">Transmembrane</keyword>
<comment type="caution">
    <text evidence="10">The sequence shown here is derived from an EMBL/GenBank/DDBJ whole genome shotgun (WGS) entry which is preliminary data.</text>
</comment>
<proteinExistence type="inferred from homology"/>
<reference evidence="10" key="1">
    <citation type="submission" date="2019-05" db="EMBL/GenBank/DDBJ databases">
        <title>Whole genome sequencing of Pseudanabaena catenata USMAC16.</title>
        <authorList>
            <person name="Khan Z."/>
            <person name="Omar W.M."/>
            <person name="Convey P."/>
            <person name="Merican F."/>
            <person name="Najimudin N."/>
        </authorList>
    </citation>
    <scope>NUCLEOTIDE SEQUENCE</scope>
    <source>
        <strain evidence="10">USMAC16</strain>
    </source>
</reference>
<dbReference type="PANTHER" id="PTHR33281:SF19">
    <property type="entry name" value="VOLTAGE-DEPENDENT ANION CHANNEL-FORMING PROTEIN YNEE"/>
    <property type="match status" value="1"/>
</dbReference>
<dbReference type="InterPro" id="IPR044669">
    <property type="entry name" value="YneE/VCCN1/2-like"/>
</dbReference>
<dbReference type="Proteomes" id="UP001152872">
    <property type="component" value="Unassembled WGS sequence"/>
</dbReference>
<dbReference type="PANTHER" id="PTHR33281">
    <property type="entry name" value="UPF0187 PROTEIN YNEE"/>
    <property type="match status" value="1"/>
</dbReference>
<organism evidence="10 11">
    <name type="scientific">Pseudanabaena catenata USMAC16</name>
    <dbReference type="NCBI Taxonomy" id="1855837"/>
    <lineage>
        <taxon>Bacteria</taxon>
        <taxon>Bacillati</taxon>
        <taxon>Cyanobacteriota</taxon>
        <taxon>Cyanophyceae</taxon>
        <taxon>Pseudanabaenales</taxon>
        <taxon>Pseudanabaenaceae</taxon>
        <taxon>Pseudanabaena</taxon>
    </lineage>
</organism>
<evidence type="ECO:0000256" key="4">
    <source>
        <dbReference type="ARBA" id="ARBA00022692"/>
    </source>
</evidence>
<accession>A0A9X4MA14</accession>
<dbReference type="EMBL" id="VBTY01000097">
    <property type="protein sequence ID" value="MDG3495370.1"/>
    <property type="molecule type" value="Genomic_DNA"/>
</dbReference>
<sequence length="299" mass="34301">MTFQWFDLAFKVQGSVAPIILPRVLIFAGFALGISVFHYYEPQISLKVFGDMTNNVVFNLVLGLLLVFRTNTAYDRYWEGRKAWGTLVVNIRNLSRLMQIAINSPPLEEQKDEEQKDKEKSIQLLTAFAIATKLHLRNEEIATHLNQILTEDEVLKLNNVKHVPLELTLWLSSYLQKQMQSDRFDTNYFVTMNSQINALVEGLTSCERILKTPLPIAYRIYLKRLILIYCFGLPFHLVIDIHWLTAIAVGLVSFILLGVEQIGNEIENPFGHDFNDLPIDEICEGITNNVKQVISYQSP</sequence>
<evidence type="ECO:0000256" key="5">
    <source>
        <dbReference type="ARBA" id="ARBA00022989"/>
    </source>
</evidence>
<evidence type="ECO:0000256" key="9">
    <source>
        <dbReference type="SAM" id="Phobius"/>
    </source>
</evidence>
<dbReference type="AlphaFoldDB" id="A0A9X4MA14"/>
<keyword evidence="3" id="KW-1003">Cell membrane</keyword>
<evidence type="ECO:0000256" key="3">
    <source>
        <dbReference type="ARBA" id="ARBA00022475"/>
    </source>
</evidence>
<dbReference type="GO" id="GO:0005886">
    <property type="term" value="C:plasma membrane"/>
    <property type="evidence" value="ECO:0007669"/>
    <property type="project" value="UniProtKB-SubCell"/>
</dbReference>
<name>A0A9X4MA14_9CYAN</name>
<evidence type="ECO:0000313" key="10">
    <source>
        <dbReference type="EMBL" id="MDG3495370.1"/>
    </source>
</evidence>
<protein>
    <submittedName>
        <fullName evidence="10">Bestrophin family ion channel</fullName>
    </submittedName>
</protein>